<feature type="transmembrane region" description="Helical" evidence="1">
    <location>
        <begin position="107"/>
        <end position="129"/>
    </location>
</feature>
<dbReference type="GO" id="GO:0005886">
    <property type="term" value="C:plasma membrane"/>
    <property type="evidence" value="ECO:0007669"/>
    <property type="project" value="TreeGrafter"/>
</dbReference>
<dbReference type="InterPro" id="IPR008523">
    <property type="entry name" value="DUF805"/>
</dbReference>
<dbReference type="AlphaFoldDB" id="A0A418HQL4"/>
<keyword evidence="1" id="KW-0812">Transmembrane</keyword>
<dbReference type="Pfam" id="PF05656">
    <property type="entry name" value="DUF805"/>
    <property type="match status" value="1"/>
</dbReference>
<dbReference type="Proteomes" id="UP000283576">
    <property type="component" value="Unassembled WGS sequence"/>
</dbReference>
<feature type="transmembrane region" description="Helical" evidence="1">
    <location>
        <begin position="141"/>
        <end position="163"/>
    </location>
</feature>
<evidence type="ECO:0000313" key="3">
    <source>
        <dbReference type="Proteomes" id="UP000283576"/>
    </source>
</evidence>
<protein>
    <submittedName>
        <fullName evidence="2">DUF805 domain-containing protein</fullName>
    </submittedName>
</protein>
<sequence>MERKIGFGQALKLFWKQYVNFKGRARRSEYWFMALWHLIFMVPVFILYIIGLVIMISGFSVESDGVGAFGLILMMIMGIILFVYALATLIPNYALYIRRFHDTGRSMLIPLIFLGVYIVTYSIIIAFNFTDPYYEKASTSIISILIYLLYLGMGIYNLVICCLDSERKTNKYGQSHKYSSFYQTKQNKNNSNAPADDDIVVESSNSEQRFKHLSEREDK</sequence>
<dbReference type="PANTHER" id="PTHR34980:SF2">
    <property type="entry name" value="INNER MEMBRANE PROTEIN YHAH-RELATED"/>
    <property type="match status" value="1"/>
</dbReference>
<feature type="transmembrane region" description="Helical" evidence="1">
    <location>
        <begin position="30"/>
        <end position="56"/>
    </location>
</feature>
<evidence type="ECO:0000313" key="2">
    <source>
        <dbReference type="EMBL" id="RIL43978.1"/>
    </source>
</evidence>
<feature type="transmembrane region" description="Helical" evidence="1">
    <location>
        <begin position="68"/>
        <end position="95"/>
    </location>
</feature>
<dbReference type="RefSeq" id="WP_119624452.1">
    <property type="nucleotide sequence ID" value="NZ_JAIBNU010000003.1"/>
</dbReference>
<dbReference type="PANTHER" id="PTHR34980">
    <property type="entry name" value="INNER MEMBRANE PROTEIN-RELATED-RELATED"/>
    <property type="match status" value="1"/>
</dbReference>
<keyword evidence="1" id="KW-0472">Membrane</keyword>
<name>A0A418HQL4_STAGA</name>
<organism evidence="2 3">
    <name type="scientific">Staphylococcus gallinarum</name>
    <dbReference type="NCBI Taxonomy" id="1293"/>
    <lineage>
        <taxon>Bacteria</taxon>
        <taxon>Bacillati</taxon>
        <taxon>Bacillota</taxon>
        <taxon>Bacilli</taxon>
        <taxon>Bacillales</taxon>
        <taxon>Staphylococcaceae</taxon>
        <taxon>Staphylococcus</taxon>
    </lineage>
</organism>
<proteinExistence type="predicted"/>
<reference evidence="2 3" key="1">
    <citation type="journal article" date="2016" name="Front. Microbiol.">
        <title>Comprehensive Phylogenetic Analysis of Bovine Non-aureus Staphylococci Species Based on Whole-Genome Sequencing.</title>
        <authorList>
            <person name="Naushad S."/>
            <person name="Barkema H.W."/>
            <person name="Luby C."/>
            <person name="Condas L.A."/>
            <person name="Nobrega D.B."/>
            <person name="Carson D.A."/>
            <person name="De Buck J."/>
        </authorList>
    </citation>
    <scope>NUCLEOTIDE SEQUENCE [LARGE SCALE GENOMIC DNA]</scope>
    <source>
        <strain evidence="2 3">SNUC 1388</strain>
    </source>
</reference>
<keyword evidence="1" id="KW-1133">Transmembrane helix</keyword>
<evidence type="ECO:0000256" key="1">
    <source>
        <dbReference type="SAM" id="Phobius"/>
    </source>
</evidence>
<dbReference type="EMBL" id="QXRZ01000002">
    <property type="protein sequence ID" value="RIL43978.1"/>
    <property type="molecule type" value="Genomic_DNA"/>
</dbReference>
<comment type="caution">
    <text evidence="2">The sequence shown here is derived from an EMBL/GenBank/DDBJ whole genome shotgun (WGS) entry which is preliminary data.</text>
</comment>
<accession>A0A418HQL4</accession>
<gene>
    <name evidence="2" type="ORF">BUZ01_04940</name>
</gene>